<dbReference type="PANTHER" id="PTHR33545">
    <property type="entry name" value="UPF0750 MEMBRANE PROTEIN YITT-RELATED"/>
    <property type="match status" value="1"/>
</dbReference>
<evidence type="ECO:0000313" key="8">
    <source>
        <dbReference type="EMBL" id="MTH36049.1"/>
    </source>
</evidence>
<comment type="caution">
    <text evidence="8">The sequence shown here is derived from an EMBL/GenBank/DDBJ whole genome shotgun (WGS) entry which is preliminary data.</text>
</comment>
<feature type="region of interest" description="Disordered" evidence="6">
    <location>
        <begin position="211"/>
        <end position="239"/>
    </location>
</feature>
<feature type="transmembrane region" description="Helical" evidence="7">
    <location>
        <begin position="153"/>
        <end position="171"/>
    </location>
</feature>
<name>A0A844H4Y1_9RHOB</name>
<reference evidence="8 9" key="1">
    <citation type="submission" date="2019-11" db="EMBL/GenBank/DDBJ databases">
        <authorList>
            <person name="Dong K."/>
        </authorList>
    </citation>
    <scope>NUCLEOTIDE SEQUENCE [LARGE SCALE GENOMIC DNA]</scope>
    <source>
        <strain evidence="8 9">JCM 17370</strain>
    </source>
</reference>
<comment type="subcellular location">
    <subcellularLocation>
        <location evidence="1">Cell membrane</location>
        <topology evidence="1">Multi-pass membrane protein</topology>
    </subcellularLocation>
</comment>
<sequence length="239" mass="25085">MRLPRLGQSRILDDIQGIFIGLTSAALSLVILNSAGLITGQAAGIARIIAHFSGLSFGSAFFLANLPFYAFGARALGPGFALRSFACVTALSLLVSYLPGLMHFDRLQPGIAAVAFGVLCGLGLLAVVRHGASLGGISMMAVAIQSRWPHLRAGYVQLACDLVIFACASLIMERRAWLWSLLGAVILNLVLAWNHVPGRYNGFVGKARPLGRPAAGGDNRANAQGTDAGPRHGPKDTTP</sequence>
<keyword evidence="9" id="KW-1185">Reference proteome</keyword>
<feature type="transmembrane region" description="Helical" evidence="7">
    <location>
        <begin position="110"/>
        <end position="132"/>
    </location>
</feature>
<dbReference type="RefSeq" id="WP_155065559.1">
    <property type="nucleotide sequence ID" value="NZ_WMIF01000027.1"/>
</dbReference>
<evidence type="ECO:0000256" key="3">
    <source>
        <dbReference type="ARBA" id="ARBA00022692"/>
    </source>
</evidence>
<evidence type="ECO:0000256" key="6">
    <source>
        <dbReference type="SAM" id="MobiDB-lite"/>
    </source>
</evidence>
<evidence type="ECO:0000256" key="7">
    <source>
        <dbReference type="SAM" id="Phobius"/>
    </source>
</evidence>
<dbReference type="Proteomes" id="UP000442533">
    <property type="component" value="Unassembled WGS sequence"/>
</dbReference>
<dbReference type="OrthoDB" id="3296441at2"/>
<dbReference type="EMBL" id="WMIF01000027">
    <property type="protein sequence ID" value="MTH36049.1"/>
    <property type="molecule type" value="Genomic_DNA"/>
</dbReference>
<keyword evidence="5 7" id="KW-0472">Membrane</keyword>
<gene>
    <name evidence="8" type="ORF">GL279_15715</name>
</gene>
<keyword evidence="2" id="KW-1003">Cell membrane</keyword>
<keyword evidence="4 7" id="KW-1133">Transmembrane helix</keyword>
<accession>A0A844H4Y1</accession>
<dbReference type="InterPro" id="IPR003740">
    <property type="entry name" value="YitT"/>
</dbReference>
<protein>
    <submittedName>
        <fullName evidence="8">YitT family protein</fullName>
    </submittedName>
</protein>
<evidence type="ECO:0000256" key="5">
    <source>
        <dbReference type="ARBA" id="ARBA00023136"/>
    </source>
</evidence>
<feature type="transmembrane region" description="Helical" evidence="7">
    <location>
        <begin position="44"/>
        <end position="68"/>
    </location>
</feature>
<evidence type="ECO:0000256" key="4">
    <source>
        <dbReference type="ARBA" id="ARBA00022989"/>
    </source>
</evidence>
<evidence type="ECO:0000256" key="2">
    <source>
        <dbReference type="ARBA" id="ARBA00022475"/>
    </source>
</evidence>
<keyword evidence="3 7" id="KW-0812">Transmembrane</keyword>
<dbReference type="PANTHER" id="PTHR33545:SF5">
    <property type="entry name" value="UPF0750 MEMBRANE PROTEIN YITT"/>
    <property type="match status" value="1"/>
</dbReference>
<feature type="transmembrane region" description="Helical" evidence="7">
    <location>
        <begin position="80"/>
        <end position="98"/>
    </location>
</feature>
<dbReference type="Pfam" id="PF02588">
    <property type="entry name" value="YitT_membrane"/>
    <property type="match status" value="1"/>
</dbReference>
<proteinExistence type="predicted"/>
<dbReference type="AlphaFoldDB" id="A0A844H4Y1"/>
<dbReference type="GO" id="GO:0005886">
    <property type="term" value="C:plasma membrane"/>
    <property type="evidence" value="ECO:0007669"/>
    <property type="project" value="UniProtKB-SubCell"/>
</dbReference>
<dbReference type="InterPro" id="IPR051461">
    <property type="entry name" value="UPF0750_membrane"/>
</dbReference>
<feature type="transmembrane region" description="Helical" evidence="7">
    <location>
        <begin position="12"/>
        <end position="32"/>
    </location>
</feature>
<evidence type="ECO:0000313" key="9">
    <source>
        <dbReference type="Proteomes" id="UP000442533"/>
    </source>
</evidence>
<evidence type="ECO:0000256" key="1">
    <source>
        <dbReference type="ARBA" id="ARBA00004651"/>
    </source>
</evidence>
<organism evidence="8 9">
    <name type="scientific">Paracoccus limosus</name>
    <dbReference type="NCBI Taxonomy" id="913252"/>
    <lineage>
        <taxon>Bacteria</taxon>
        <taxon>Pseudomonadati</taxon>
        <taxon>Pseudomonadota</taxon>
        <taxon>Alphaproteobacteria</taxon>
        <taxon>Rhodobacterales</taxon>
        <taxon>Paracoccaceae</taxon>
        <taxon>Paracoccus</taxon>
    </lineage>
</organism>
<feature type="compositionally biased region" description="Basic and acidic residues" evidence="6">
    <location>
        <begin position="229"/>
        <end position="239"/>
    </location>
</feature>
<feature type="transmembrane region" description="Helical" evidence="7">
    <location>
        <begin position="177"/>
        <end position="196"/>
    </location>
</feature>